<dbReference type="GO" id="GO:0005840">
    <property type="term" value="C:ribosome"/>
    <property type="evidence" value="ECO:0007669"/>
    <property type="project" value="UniProtKB-KW"/>
</dbReference>
<dbReference type="AlphaFoldDB" id="A0A285UPB3"/>
<sequence>MNIKKLAQCTLDDVLTAWNEGFEGYFVQIKLNAEAFLNRLVGEGLSPSQSIVAFDENNPVGIVLNGFRQVDGKKIAWNGGTGVATDYRGKGVSRAIMEETLEIYKQENVEVATLEVIKENERAIKLYEKYGYEITDHLLFISGEYKPEVSGSLGIKDDLIRPEQLSGLSFYKEDVPWQCGWQSAKQGEAKVFYNDVDKPLGYAIYRRVWNDEKKLDRIVFHQLELLDKEKVEYIPKFIASITTEPVNITTINFSASNPVSNYFIEQGLKVSTEQYQMKKING</sequence>
<feature type="domain" description="N-acetyltransferase" evidence="3">
    <location>
        <begin position="1"/>
        <end position="158"/>
    </location>
</feature>
<evidence type="ECO:0000256" key="2">
    <source>
        <dbReference type="ARBA" id="ARBA00023315"/>
    </source>
</evidence>
<dbReference type="SUPFAM" id="SSF55729">
    <property type="entry name" value="Acyl-CoA N-acyltransferases (Nat)"/>
    <property type="match status" value="1"/>
</dbReference>
<evidence type="ECO:0000259" key="3">
    <source>
        <dbReference type="PROSITE" id="PS51186"/>
    </source>
</evidence>
<dbReference type="PANTHER" id="PTHR43420">
    <property type="entry name" value="ACETYLTRANSFERASE"/>
    <property type="match status" value="1"/>
</dbReference>
<protein>
    <submittedName>
        <fullName evidence="4">Ribosomal protein S18 acetylase RimI-like enzyme</fullName>
    </submittedName>
</protein>
<dbReference type="EMBL" id="OBQC01000015">
    <property type="protein sequence ID" value="SOC43238.1"/>
    <property type="molecule type" value="Genomic_DNA"/>
</dbReference>
<dbReference type="PROSITE" id="PS51186">
    <property type="entry name" value="GNAT"/>
    <property type="match status" value="1"/>
</dbReference>
<keyword evidence="2" id="KW-0012">Acyltransferase</keyword>
<keyword evidence="1" id="KW-0808">Transferase</keyword>
<proteinExistence type="predicted"/>
<gene>
    <name evidence="4" type="ORF">SAMN05877842_11537</name>
</gene>
<dbReference type="GO" id="GO:0016747">
    <property type="term" value="F:acyltransferase activity, transferring groups other than amino-acyl groups"/>
    <property type="evidence" value="ECO:0007669"/>
    <property type="project" value="InterPro"/>
</dbReference>
<dbReference type="OrthoDB" id="4228396at2"/>
<dbReference type="InterPro" id="IPR016181">
    <property type="entry name" value="Acyl_CoA_acyltransferase"/>
</dbReference>
<dbReference type="Proteomes" id="UP000219252">
    <property type="component" value="Unassembled WGS sequence"/>
</dbReference>
<keyword evidence="4" id="KW-0689">Ribosomal protein</keyword>
<name>A0A285UPB3_9BACL</name>
<organism evidence="4 5">
    <name type="scientific">Ureibacillus acetophenoni</name>
    <dbReference type="NCBI Taxonomy" id="614649"/>
    <lineage>
        <taxon>Bacteria</taxon>
        <taxon>Bacillati</taxon>
        <taxon>Bacillota</taxon>
        <taxon>Bacilli</taxon>
        <taxon>Bacillales</taxon>
        <taxon>Caryophanaceae</taxon>
        <taxon>Ureibacillus</taxon>
    </lineage>
</organism>
<dbReference type="CDD" id="cd04301">
    <property type="entry name" value="NAT_SF"/>
    <property type="match status" value="1"/>
</dbReference>
<evidence type="ECO:0000313" key="4">
    <source>
        <dbReference type="EMBL" id="SOC43238.1"/>
    </source>
</evidence>
<dbReference type="InterPro" id="IPR000182">
    <property type="entry name" value="GNAT_dom"/>
</dbReference>
<keyword evidence="5" id="KW-1185">Reference proteome</keyword>
<dbReference type="Gene3D" id="3.40.630.30">
    <property type="match status" value="1"/>
</dbReference>
<dbReference type="RefSeq" id="WP_097150714.1">
    <property type="nucleotide sequence ID" value="NZ_OBQC01000015.1"/>
</dbReference>
<keyword evidence="4" id="KW-0687">Ribonucleoprotein</keyword>
<accession>A0A285UPB3</accession>
<evidence type="ECO:0000313" key="5">
    <source>
        <dbReference type="Proteomes" id="UP000219252"/>
    </source>
</evidence>
<dbReference type="InterPro" id="IPR050680">
    <property type="entry name" value="YpeA/RimI_acetyltransf"/>
</dbReference>
<evidence type="ECO:0000256" key="1">
    <source>
        <dbReference type="ARBA" id="ARBA00022679"/>
    </source>
</evidence>
<dbReference type="Pfam" id="PF00583">
    <property type="entry name" value="Acetyltransf_1"/>
    <property type="match status" value="1"/>
</dbReference>
<reference evidence="5" key="1">
    <citation type="submission" date="2017-08" db="EMBL/GenBank/DDBJ databases">
        <authorList>
            <person name="Varghese N."/>
            <person name="Submissions S."/>
        </authorList>
    </citation>
    <scope>NUCLEOTIDE SEQUENCE [LARGE SCALE GENOMIC DNA]</scope>
    <source>
        <strain evidence="5">JC23</strain>
    </source>
</reference>